<dbReference type="RefSeq" id="WP_027446362.1">
    <property type="nucleotide sequence ID" value="NZ_AULJ01000034.1"/>
</dbReference>
<evidence type="ECO:0000313" key="6">
    <source>
        <dbReference type="Proteomes" id="UP000030403"/>
    </source>
</evidence>
<dbReference type="InterPro" id="IPR041916">
    <property type="entry name" value="Anti_sigma_zinc_sf"/>
</dbReference>
<evidence type="ECO:0000256" key="1">
    <source>
        <dbReference type="ARBA" id="ARBA00024353"/>
    </source>
</evidence>
<dbReference type="OrthoDB" id="9782842at2"/>
<keyword evidence="6" id="KW-1185">Reference proteome</keyword>
<organism evidence="5 6">
    <name type="scientific">Pontibacillus marinus BH030004 = DSM 16465</name>
    <dbReference type="NCBI Taxonomy" id="1385511"/>
    <lineage>
        <taxon>Bacteria</taxon>
        <taxon>Bacillati</taxon>
        <taxon>Bacillota</taxon>
        <taxon>Bacilli</taxon>
        <taxon>Bacillales</taxon>
        <taxon>Bacillaceae</taxon>
        <taxon>Pontibacillus</taxon>
    </lineage>
</organism>
<dbReference type="InterPro" id="IPR027383">
    <property type="entry name" value="Znf_put"/>
</dbReference>
<sequence>MKCSNEAVVLMHKHLDDDLTKEEEIELRQHLQNCDDCQKHFHELKRTIAMVQSANQVQAPIGFTDKVMGNLPQQKKSLGYKRWLKAHPVLTAAAIFFILMFGGMFSSWSQDHQISVSKQKDIVIQENTVIVPEGKTVEGDLVVKNGNLKIEGKVNGDVVLINGENLKASAGEVTGELNQVNQVFEWMWYNLKKTAKDIFSIGK</sequence>
<evidence type="ECO:0000259" key="4">
    <source>
        <dbReference type="Pfam" id="PF13490"/>
    </source>
</evidence>
<dbReference type="AlphaFoldDB" id="A0A0A5GD34"/>
<dbReference type="STRING" id="1385511.GCA_000425225_02689"/>
<comment type="caution">
    <text evidence="5">The sequence shown here is derived from an EMBL/GenBank/DDBJ whole genome shotgun (WGS) entry which is preliminary data.</text>
</comment>
<keyword evidence="3" id="KW-0472">Membrane</keyword>
<dbReference type="EMBL" id="AVPF01000011">
    <property type="protein sequence ID" value="KGX89929.1"/>
    <property type="molecule type" value="Genomic_DNA"/>
</dbReference>
<keyword evidence="3" id="KW-1133">Transmembrane helix</keyword>
<proteinExistence type="inferred from homology"/>
<dbReference type="eggNOG" id="COG5662">
    <property type="taxonomic scope" value="Bacteria"/>
</dbReference>
<evidence type="ECO:0000256" key="3">
    <source>
        <dbReference type="SAM" id="Phobius"/>
    </source>
</evidence>
<comment type="similarity">
    <text evidence="1">Belongs to the zinc-associated anti-sigma factor (ZAS) superfamily. Anti-sigma-W factor family.</text>
</comment>
<protein>
    <recommendedName>
        <fullName evidence="2">Anti-sigma-W factor RsiW</fullName>
    </recommendedName>
</protein>
<accession>A0A0A5GD34</accession>
<name>A0A0A5GD34_9BACI</name>
<dbReference type="Gene3D" id="1.10.10.1320">
    <property type="entry name" value="Anti-sigma factor, zinc-finger domain"/>
    <property type="match status" value="1"/>
</dbReference>
<evidence type="ECO:0000313" key="5">
    <source>
        <dbReference type="EMBL" id="KGX89929.1"/>
    </source>
</evidence>
<dbReference type="Proteomes" id="UP000030403">
    <property type="component" value="Unassembled WGS sequence"/>
</dbReference>
<feature type="domain" description="Putative zinc-finger" evidence="4">
    <location>
        <begin position="6"/>
        <end position="38"/>
    </location>
</feature>
<evidence type="ECO:0000256" key="2">
    <source>
        <dbReference type="ARBA" id="ARBA00024438"/>
    </source>
</evidence>
<feature type="transmembrane region" description="Helical" evidence="3">
    <location>
        <begin position="89"/>
        <end position="108"/>
    </location>
</feature>
<gene>
    <name evidence="5" type="ORF">N783_03540</name>
</gene>
<dbReference type="Pfam" id="PF13490">
    <property type="entry name" value="zf-HC2"/>
    <property type="match status" value="1"/>
</dbReference>
<keyword evidence="3" id="KW-0812">Transmembrane</keyword>
<reference evidence="5 6" key="1">
    <citation type="submission" date="2013-08" db="EMBL/GenBank/DDBJ databases">
        <authorList>
            <person name="Huang J."/>
            <person name="Wang G."/>
        </authorList>
    </citation>
    <scope>NUCLEOTIDE SEQUENCE [LARGE SCALE GENOMIC DNA]</scope>
    <source>
        <strain evidence="5 6">BH030004</strain>
    </source>
</reference>